<evidence type="ECO:0000256" key="7">
    <source>
        <dbReference type="ARBA" id="ARBA00022692"/>
    </source>
</evidence>
<evidence type="ECO:0000256" key="13">
    <source>
        <dbReference type="SAM" id="MobiDB-lite"/>
    </source>
</evidence>
<evidence type="ECO:0000259" key="17">
    <source>
        <dbReference type="PROSITE" id="PS50113"/>
    </source>
</evidence>
<dbReference type="InterPro" id="IPR004358">
    <property type="entry name" value="Sig_transdc_His_kin-like_C"/>
</dbReference>
<dbReference type="InterPro" id="IPR035965">
    <property type="entry name" value="PAS-like_dom_sf"/>
</dbReference>
<dbReference type="InterPro" id="IPR036890">
    <property type="entry name" value="HATPase_C_sf"/>
</dbReference>
<evidence type="ECO:0000256" key="12">
    <source>
        <dbReference type="ARBA" id="ARBA00023012"/>
    </source>
</evidence>
<dbReference type="Proteomes" id="UP000534783">
    <property type="component" value="Unassembled WGS sequence"/>
</dbReference>
<feature type="domain" description="HAMP" evidence="18">
    <location>
        <begin position="222"/>
        <end position="274"/>
    </location>
</feature>
<dbReference type="SUPFAM" id="SSF103190">
    <property type="entry name" value="Sensory domain-like"/>
    <property type="match status" value="1"/>
</dbReference>
<proteinExistence type="predicted"/>
<name>A0A7X6DUV2_9BACT</name>
<reference evidence="19 20" key="1">
    <citation type="journal article" date="2020" name="Nature">
        <title>Bacterial chemolithoautotrophy via manganese oxidation.</title>
        <authorList>
            <person name="Yu H."/>
            <person name="Leadbetter J.R."/>
        </authorList>
    </citation>
    <scope>NUCLEOTIDE SEQUENCE [LARGE SCALE GENOMIC DNA]</scope>
    <source>
        <strain evidence="19 20">Mn-1</strain>
    </source>
</reference>
<dbReference type="CDD" id="cd06225">
    <property type="entry name" value="HAMP"/>
    <property type="match status" value="1"/>
</dbReference>
<dbReference type="InterPro" id="IPR000700">
    <property type="entry name" value="PAS-assoc_C"/>
</dbReference>
<dbReference type="SMART" id="SM00304">
    <property type="entry name" value="HAMP"/>
    <property type="match status" value="1"/>
</dbReference>
<evidence type="ECO:0000259" key="18">
    <source>
        <dbReference type="PROSITE" id="PS50885"/>
    </source>
</evidence>
<keyword evidence="7 14" id="KW-0812">Transmembrane</keyword>
<dbReference type="GO" id="GO:0006355">
    <property type="term" value="P:regulation of DNA-templated transcription"/>
    <property type="evidence" value="ECO:0007669"/>
    <property type="project" value="InterPro"/>
</dbReference>
<dbReference type="InterPro" id="IPR036097">
    <property type="entry name" value="HisK_dim/P_sf"/>
</dbReference>
<comment type="catalytic activity">
    <reaction evidence="1">
        <text>ATP + protein L-histidine = ADP + protein N-phospho-L-histidine.</text>
        <dbReference type="EC" id="2.7.13.3"/>
    </reaction>
</comment>
<evidence type="ECO:0000256" key="14">
    <source>
        <dbReference type="SAM" id="Phobius"/>
    </source>
</evidence>
<dbReference type="EMBL" id="VTOW01000011">
    <property type="protein sequence ID" value="NKE73740.1"/>
    <property type="molecule type" value="Genomic_DNA"/>
</dbReference>
<evidence type="ECO:0000256" key="5">
    <source>
        <dbReference type="ARBA" id="ARBA00022553"/>
    </source>
</evidence>
<evidence type="ECO:0000313" key="20">
    <source>
        <dbReference type="Proteomes" id="UP000534783"/>
    </source>
</evidence>
<evidence type="ECO:0000259" key="15">
    <source>
        <dbReference type="PROSITE" id="PS50109"/>
    </source>
</evidence>
<dbReference type="CDD" id="cd00075">
    <property type="entry name" value="HATPase"/>
    <property type="match status" value="1"/>
</dbReference>
<dbReference type="PANTHER" id="PTHR43065:SF10">
    <property type="entry name" value="PEROXIDE STRESS-ACTIVATED HISTIDINE KINASE MAK3"/>
    <property type="match status" value="1"/>
</dbReference>
<feature type="domain" description="PAS" evidence="16">
    <location>
        <begin position="290"/>
        <end position="335"/>
    </location>
</feature>
<dbReference type="Pfam" id="PF00672">
    <property type="entry name" value="HAMP"/>
    <property type="match status" value="1"/>
</dbReference>
<evidence type="ECO:0000256" key="2">
    <source>
        <dbReference type="ARBA" id="ARBA00004651"/>
    </source>
</evidence>
<protein>
    <recommendedName>
        <fullName evidence="3">histidine kinase</fullName>
        <ecNumber evidence="3">2.7.13.3</ecNumber>
    </recommendedName>
</protein>
<dbReference type="Pfam" id="PF02518">
    <property type="entry name" value="HATPase_c"/>
    <property type="match status" value="1"/>
</dbReference>
<evidence type="ECO:0000313" key="19">
    <source>
        <dbReference type="EMBL" id="NKE73740.1"/>
    </source>
</evidence>
<evidence type="ECO:0000256" key="3">
    <source>
        <dbReference type="ARBA" id="ARBA00012438"/>
    </source>
</evidence>
<dbReference type="Gene3D" id="3.30.565.10">
    <property type="entry name" value="Histidine kinase-like ATPase, C-terminal domain"/>
    <property type="match status" value="1"/>
</dbReference>
<dbReference type="InterPro" id="IPR000014">
    <property type="entry name" value="PAS"/>
</dbReference>
<evidence type="ECO:0000256" key="6">
    <source>
        <dbReference type="ARBA" id="ARBA00022679"/>
    </source>
</evidence>
<gene>
    <name evidence="19" type="ORF">MNODULE_23605</name>
</gene>
<feature type="region of interest" description="Disordered" evidence="13">
    <location>
        <begin position="650"/>
        <end position="672"/>
    </location>
</feature>
<comment type="subcellular location">
    <subcellularLocation>
        <location evidence="2">Cell membrane</location>
        <topology evidence="2">Multi-pass membrane protein</topology>
    </subcellularLocation>
</comment>
<feature type="domain" description="Histidine kinase" evidence="15">
    <location>
        <begin position="427"/>
        <end position="648"/>
    </location>
</feature>
<keyword evidence="8" id="KW-0547">Nucleotide-binding</keyword>
<dbReference type="SMART" id="SM00387">
    <property type="entry name" value="HATPase_c"/>
    <property type="match status" value="1"/>
</dbReference>
<evidence type="ECO:0000256" key="11">
    <source>
        <dbReference type="ARBA" id="ARBA00022989"/>
    </source>
</evidence>
<dbReference type="SMART" id="SM00388">
    <property type="entry name" value="HisKA"/>
    <property type="match status" value="1"/>
</dbReference>
<dbReference type="AlphaFoldDB" id="A0A7X6DUV2"/>
<evidence type="ECO:0000256" key="4">
    <source>
        <dbReference type="ARBA" id="ARBA00022475"/>
    </source>
</evidence>
<dbReference type="GO" id="GO:0005524">
    <property type="term" value="F:ATP binding"/>
    <property type="evidence" value="ECO:0007669"/>
    <property type="project" value="UniProtKB-KW"/>
</dbReference>
<dbReference type="InterPro" id="IPR013767">
    <property type="entry name" value="PAS_fold"/>
</dbReference>
<dbReference type="NCBIfam" id="TIGR00229">
    <property type="entry name" value="sensory_box"/>
    <property type="match status" value="1"/>
</dbReference>
<keyword evidence="11 14" id="KW-1133">Transmembrane helix</keyword>
<feature type="compositionally biased region" description="Basic and acidic residues" evidence="13">
    <location>
        <begin position="650"/>
        <end position="661"/>
    </location>
</feature>
<dbReference type="InterPro" id="IPR029151">
    <property type="entry name" value="Sensor-like_sf"/>
</dbReference>
<dbReference type="Pfam" id="PF00512">
    <property type="entry name" value="HisKA"/>
    <property type="match status" value="1"/>
</dbReference>
<keyword evidence="10" id="KW-0067">ATP-binding</keyword>
<dbReference type="PROSITE" id="PS50112">
    <property type="entry name" value="PAS"/>
    <property type="match status" value="1"/>
</dbReference>
<evidence type="ECO:0000259" key="16">
    <source>
        <dbReference type="PROSITE" id="PS50112"/>
    </source>
</evidence>
<organism evidence="19 20">
    <name type="scientific">Candidatus Manganitrophus noduliformans</name>
    <dbReference type="NCBI Taxonomy" id="2606439"/>
    <lineage>
        <taxon>Bacteria</taxon>
        <taxon>Pseudomonadati</taxon>
        <taxon>Nitrospirota</taxon>
        <taxon>Nitrospiria</taxon>
        <taxon>Candidatus Troglogloeales</taxon>
        <taxon>Candidatus Manganitrophaceae</taxon>
        <taxon>Candidatus Manganitrophus</taxon>
    </lineage>
</organism>
<feature type="transmembrane region" description="Helical" evidence="14">
    <location>
        <begin position="202"/>
        <end position="220"/>
    </location>
</feature>
<dbReference type="CDD" id="cd00082">
    <property type="entry name" value="HisKA"/>
    <property type="match status" value="1"/>
</dbReference>
<dbReference type="PROSITE" id="PS50109">
    <property type="entry name" value="HIS_KIN"/>
    <property type="match status" value="1"/>
</dbReference>
<keyword evidence="14" id="KW-0472">Membrane</keyword>
<dbReference type="InterPro" id="IPR003661">
    <property type="entry name" value="HisK_dim/P_dom"/>
</dbReference>
<dbReference type="SUPFAM" id="SSF47384">
    <property type="entry name" value="Homodimeric domain of signal transducing histidine kinase"/>
    <property type="match status" value="1"/>
</dbReference>
<comment type="caution">
    <text evidence="19">The sequence shown here is derived from an EMBL/GenBank/DDBJ whole genome shotgun (WGS) entry which is preliminary data.</text>
</comment>
<dbReference type="InterPro" id="IPR005467">
    <property type="entry name" value="His_kinase_dom"/>
</dbReference>
<keyword evidence="20" id="KW-1185">Reference proteome</keyword>
<feature type="domain" description="PAC" evidence="17">
    <location>
        <begin position="362"/>
        <end position="414"/>
    </location>
</feature>
<feature type="transmembrane region" description="Helical" evidence="14">
    <location>
        <begin position="28"/>
        <end position="47"/>
    </location>
</feature>
<dbReference type="EC" id="2.7.13.3" evidence="3"/>
<keyword evidence="6" id="KW-0808">Transferase</keyword>
<evidence type="ECO:0000256" key="9">
    <source>
        <dbReference type="ARBA" id="ARBA00022777"/>
    </source>
</evidence>
<dbReference type="Pfam" id="PF00989">
    <property type="entry name" value="PAS"/>
    <property type="match status" value="1"/>
</dbReference>
<dbReference type="SUPFAM" id="SSF55785">
    <property type="entry name" value="PYP-like sensor domain (PAS domain)"/>
    <property type="match status" value="1"/>
</dbReference>
<dbReference type="SUPFAM" id="SSF55874">
    <property type="entry name" value="ATPase domain of HSP90 chaperone/DNA topoisomerase II/histidine kinase"/>
    <property type="match status" value="1"/>
</dbReference>
<dbReference type="InterPro" id="IPR003660">
    <property type="entry name" value="HAMP_dom"/>
</dbReference>
<dbReference type="GO" id="GO:0005886">
    <property type="term" value="C:plasma membrane"/>
    <property type="evidence" value="ECO:0007669"/>
    <property type="project" value="UniProtKB-SubCell"/>
</dbReference>
<keyword evidence="5" id="KW-0597">Phosphoprotein</keyword>
<dbReference type="PROSITE" id="PS50113">
    <property type="entry name" value="PAC"/>
    <property type="match status" value="1"/>
</dbReference>
<accession>A0A7X6DUV2</accession>
<dbReference type="PROSITE" id="PS50885">
    <property type="entry name" value="HAMP"/>
    <property type="match status" value="1"/>
</dbReference>
<dbReference type="PRINTS" id="PR00344">
    <property type="entry name" value="BCTRLSENSOR"/>
</dbReference>
<keyword evidence="12" id="KW-0902">Two-component regulatory system</keyword>
<dbReference type="SMART" id="SM00091">
    <property type="entry name" value="PAS"/>
    <property type="match status" value="1"/>
</dbReference>
<dbReference type="Gene3D" id="3.30.450.20">
    <property type="entry name" value="PAS domain"/>
    <property type="match status" value="1"/>
</dbReference>
<dbReference type="InterPro" id="IPR003594">
    <property type="entry name" value="HATPase_dom"/>
</dbReference>
<evidence type="ECO:0000256" key="10">
    <source>
        <dbReference type="ARBA" id="ARBA00022840"/>
    </source>
</evidence>
<dbReference type="SUPFAM" id="SSF158472">
    <property type="entry name" value="HAMP domain-like"/>
    <property type="match status" value="1"/>
</dbReference>
<keyword evidence="9" id="KW-0418">Kinase</keyword>
<evidence type="ECO:0000256" key="1">
    <source>
        <dbReference type="ARBA" id="ARBA00000085"/>
    </source>
</evidence>
<dbReference type="PANTHER" id="PTHR43065">
    <property type="entry name" value="SENSOR HISTIDINE KINASE"/>
    <property type="match status" value="1"/>
</dbReference>
<sequence>MTPETRQPPRSGSINHPIFRSRLFFKFIIPYIFLIVTVFSLSGWLFFSSASEALDAELSRRLVGVADLVARTVNPAFLMRIEPGDEDTSLYRLILEDLGKIREATRVKDIHLFDRENRVIVDSDGTQAIGEENLFLQIDSYELDQVWSGRTVSSVLYRGRDGRFYKAGYAPLKDSQEEIIAGVGVEVGVDFMQIVGRVRRQFIGITLASGGCILLISFLLSRSMIRPIQILTAATEQLGNEGNYPQVDLKRRDELGDLGRHFNRMIAQIRTKDALLRRMYDEERARADILEGYSQTLLKSIPSGVLGVNLKGEITSCNPAAENILGLSSSALLDRPVQGALGACSPLEKIIMSTVTTGSETAWEEFPIEDPSGGKRWIGAMASPIRDQRGREIGATAVFADLTEVKNLQDEIALKRQMALLGELSAGMAHEIRNPLAAIQALGELLSRRVKGMAYLRDEKEKIDSAEGDLEELSRDLVAEIRHLNRFVTEFLTYARMPLFRFEKTDLPEIIDAALSLAAPSGTPERIVVEKRFPEHFPAVSVDPLEFRRVLLNLIQNALQAIGTEGKLRIEAEIVPPHLVLRISDTGPGIPAAQRDKIFRPFFTTKRGGTGLGLAISERIIREHGGSLTFETKEGKGTTFIVQIRLEESERETTLETDRSQGNRLFPGQTPG</sequence>
<dbReference type="Gene3D" id="1.10.287.130">
    <property type="match status" value="1"/>
</dbReference>
<dbReference type="GO" id="GO:0000155">
    <property type="term" value="F:phosphorelay sensor kinase activity"/>
    <property type="evidence" value="ECO:0007669"/>
    <property type="project" value="InterPro"/>
</dbReference>
<evidence type="ECO:0000256" key="8">
    <source>
        <dbReference type="ARBA" id="ARBA00022741"/>
    </source>
</evidence>
<keyword evidence="4" id="KW-1003">Cell membrane</keyword>
<dbReference type="CDD" id="cd00130">
    <property type="entry name" value="PAS"/>
    <property type="match status" value="1"/>
</dbReference>
<dbReference type="RefSeq" id="WP_168063705.1">
    <property type="nucleotide sequence ID" value="NZ_VTOW01000011.1"/>
</dbReference>
<dbReference type="Gene3D" id="6.10.340.10">
    <property type="match status" value="1"/>
</dbReference>